<sequence length="384" mass="43832">MKKQILYLIVLQQLFLCSAYAQQKKSGNIPYRVNVQADSAKQSEIIDNKWVAVGINKPYALQYDDKLRFNGKPSYRFELKAEDNSLEGYAAGETKGRIELSYSYATTNDFKKFPPSVYQNAQKLKTVYHYGKGICEQGSSRSYTFSVYIPSSFPDNATTIFAQWHGAPSRTLVATPEGEIKTLSIEEFLALYDRMIFKKNIAHDKVEKKDKDGKITYVAGKPNGWKVEQGGYPPLAFGFSKGYFYIKANSDRQWLTDKADRNNANPENSEVMKPYSSEYKTSTIAYKMPFAQFPKDCWITFDVAIDWTKYGKEANTILKPGKLDVMMTYTKNKKPQKAHIVNQQEILIGRNDDDGYYFKFGIYRVGNSTVPVTYNLSGYSETAR</sequence>
<name>C6Y001_PEDHD</name>
<organism evidence="2 3">
    <name type="scientific">Pedobacter heparinus (strain ATCC 13125 / DSM 2366 / CIP 104194 / JCM 7457 / NBRC 12017 / NCIMB 9290 / NRRL B-14731 / HIM 762-3)</name>
    <dbReference type="NCBI Taxonomy" id="485917"/>
    <lineage>
        <taxon>Bacteria</taxon>
        <taxon>Pseudomonadati</taxon>
        <taxon>Bacteroidota</taxon>
        <taxon>Sphingobacteriia</taxon>
        <taxon>Sphingobacteriales</taxon>
        <taxon>Sphingobacteriaceae</taxon>
        <taxon>Pedobacter</taxon>
    </lineage>
</organism>
<dbReference type="GO" id="GO:0047488">
    <property type="term" value="F:heparin lyase activity"/>
    <property type="evidence" value="ECO:0007669"/>
    <property type="project" value="UniProtKB-EC"/>
</dbReference>
<gene>
    <name evidence="2" type="ordered locus">Phep_0472</name>
</gene>
<dbReference type="Gene3D" id="2.60.120.200">
    <property type="match status" value="1"/>
</dbReference>
<protein>
    <submittedName>
        <fullName evidence="2">Heparin lyase</fullName>
        <ecNumber evidence="2">4.2.2.7</ecNumber>
    </submittedName>
</protein>
<accession>C6Y001</accession>
<feature type="chain" id="PRO_5002974374" evidence="1">
    <location>
        <begin position="22"/>
        <end position="384"/>
    </location>
</feature>
<dbReference type="OrthoDB" id="749665at2"/>
<dbReference type="AlphaFoldDB" id="C6Y001"/>
<dbReference type="EMBL" id="CP001681">
    <property type="protein sequence ID" value="ACU02696.1"/>
    <property type="molecule type" value="Genomic_DNA"/>
</dbReference>
<dbReference type="EC" id="4.2.2.7" evidence="2"/>
<evidence type="ECO:0000256" key="1">
    <source>
        <dbReference type="SAM" id="SignalP"/>
    </source>
</evidence>
<keyword evidence="1" id="KW-0732">Signal</keyword>
<keyword evidence="2" id="KW-0456">Lyase</keyword>
<dbReference type="SMR" id="C6Y001"/>
<dbReference type="Gene3D" id="3.10.540.20">
    <property type="match status" value="1"/>
</dbReference>
<dbReference type="eggNOG" id="ENOG502Z8I2">
    <property type="taxonomic scope" value="Bacteria"/>
</dbReference>
<dbReference type="HOGENOM" id="CLU_724931_0_0_10"/>
<keyword evidence="3" id="KW-1185">Reference proteome</keyword>
<dbReference type="Pfam" id="PF14099">
    <property type="entry name" value="Polysacc_lyase"/>
    <property type="match status" value="1"/>
</dbReference>
<proteinExistence type="predicted"/>
<dbReference type="CAZy" id="PL13">
    <property type="family name" value="Polysaccharide Lyase Family 13"/>
</dbReference>
<evidence type="ECO:0000313" key="2">
    <source>
        <dbReference type="EMBL" id="ACU02696.1"/>
    </source>
</evidence>
<reference evidence="2 3" key="1">
    <citation type="journal article" date="2009" name="Stand. Genomic Sci.">
        <title>Complete genome sequence of Pedobacter heparinus type strain (HIM 762-3).</title>
        <authorList>
            <person name="Han C."/>
            <person name="Spring S."/>
            <person name="Lapidus A."/>
            <person name="Del Rio T.G."/>
            <person name="Tice H."/>
            <person name="Copeland A."/>
            <person name="Cheng J.F."/>
            <person name="Lucas S."/>
            <person name="Chen F."/>
            <person name="Nolan M."/>
            <person name="Bruce D."/>
            <person name="Goodwin L."/>
            <person name="Pitluck S."/>
            <person name="Ivanova N."/>
            <person name="Mavromatis K."/>
            <person name="Mikhailova N."/>
            <person name="Pati A."/>
            <person name="Chen A."/>
            <person name="Palaniappan K."/>
            <person name="Land M."/>
            <person name="Hauser L."/>
            <person name="Chang Y.J."/>
            <person name="Jeffries C.C."/>
            <person name="Saunders E."/>
            <person name="Chertkov O."/>
            <person name="Brettin T."/>
            <person name="Goker M."/>
            <person name="Rohde M."/>
            <person name="Bristow J."/>
            <person name="Eisen J.A."/>
            <person name="Markowitz V."/>
            <person name="Hugenholtz P."/>
            <person name="Kyrpides N.C."/>
            <person name="Klenk H.P."/>
            <person name="Detter J.C."/>
        </authorList>
    </citation>
    <scope>NUCLEOTIDE SEQUENCE [LARGE SCALE GENOMIC DNA]</scope>
    <source>
        <strain evidence="3">ATCC 13125 / DSM 2366 / CIP 104194 / JCM 7457 / NBRC 12017 / NCIMB 9290 / NRRL B-14731 / HIM 762-3</strain>
    </source>
</reference>
<dbReference type="KEGG" id="phe:Phep_0472"/>
<evidence type="ECO:0000313" key="3">
    <source>
        <dbReference type="Proteomes" id="UP000000852"/>
    </source>
</evidence>
<feature type="signal peptide" evidence="1">
    <location>
        <begin position="1"/>
        <end position="21"/>
    </location>
</feature>
<dbReference type="InterPro" id="IPR025975">
    <property type="entry name" value="Polysacc_lyase"/>
</dbReference>
<dbReference type="Proteomes" id="UP000000852">
    <property type="component" value="Chromosome"/>
</dbReference>
<dbReference type="RefSeq" id="WP_012780649.1">
    <property type="nucleotide sequence ID" value="NC_013061.1"/>
</dbReference>